<dbReference type="RefSeq" id="WP_320689085.1">
    <property type="nucleotide sequence ID" value="NZ_JAXBLV010000222.1"/>
</dbReference>
<dbReference type="InterPro" id="IPR007627">
    <property type="entry name" value="RNA_pol_sigma70_r2"/>
</dbReference>
<dbReference type="CDD" id="cd06171">
    <property type="entry name" value="Sigma70_r4"/>
    <property type="match status" value="1"/>
</dbReference>
<evidence type="ECO:0000313" key="7">
    <source>
        <dbReference type="Proteomes" id="UP001272242"/>
    </source>
</evidence>
<dbReference type="SUPFAM" id="SSF50969">
    <property type="entry name" value="YVTN repeat-like/Quinoprotein amine dehydrogenase"/>
    <property type="match status" value="1"/>
</dbReference>
<feature type="region of interest" description="Disordered" evidence="2">
    <location>
        <begin position="107"/>
        <end position="132"/>
    </location>
</feature>
<dbReference type="InterPro" id="IPR011044">
    <property type="entry name" value="Quino_amine_DH_bsu"/>
</dbReference>
<dbReference type="Pfam" id="PF04542">
    <property type="entry name" value="Sigma70_r2"/>
    <property type="match status" value="1"/>
</dbReference>
<dbReference type="InterPro" id="IPR036388">
    <property type="entry name" value="WH-like_DNA-bd_sf"/>
</dbReference>
<feature type="region of interest" description="Disordered" evidence="2">
    <location>
        <begin position="283"/>
        <end position="308"/>
    </location>
</feature>
<dbReference type="EMBL" id="JAXBLV010000222">
    <property type="protein sequence ID" value="MDY3562811.1"/>
    <property type="molecule type" value="Genomic_DNA"/>
</dbReference>
<feature type="repeat" description="WD" evidence="1">
    <location>
        <begin position="333"/>
        <end position="362"/>
    </location>
</feature>
<dbReference type="SUPFAM" id="SSF88946">
    <property type="entry name" value="Sigma2 domain of RNA polymerase sigma factors"/>
    <property type="match status" value="1"/>
</dbReference>
<evidence type="ECO:0000256" key="2">
    <source>
        <dbReference type="SAM" id="MobiDB-lite"/>
    </source>
</evidence>
<feature type="compositionally biased region" description="Pro residues" evidence="2">
    <location>
        <begin position="299"/>
        <end position="308"/>
    </location>
</feature>
<feature type="domain" description="RNA polymerase sigma factor 70 region 4 type 2" evidence="4">
    <location>
        <begin position="139"/>
        <end position="188"/>
    </location>
</feature>
<accession>A0ABU5FAE7</accession>
<evidence type="ECO:0000256" key="1">
    <source>
        <dbReference type="PROSITE-ProRule" id="PRU00221"/>
    </source>
</evidence>
<comment type="caution">
    <text evidence="6">The sequence shown here is derived from an EMBL/GenBank/DDBJ whole genome shotgun (WGS) entry which is preliminary data.</text>
</comment>
<feature type="compositionally biased region" description="Low complexity" evidence="2">
    <location>
        <begin position="288"/>
        <end position="298"/>
    </location>
</feature>
<dbReference type="Pfam" id="PF00400">
    <property type="entry name" value="WD40"/>
    <property type="match status" value="2"/>
</dbReference>
<dbReference type="InterPro" id="IPR013249">
    <property type="entry name" value="RNA_pol_sigma70_r4_t2"/>
</dbReference>
<keyword evidence="1" id="KW-0853">WD repeat</keyword>
<dbReference type="Gene3D" id="1.10.10.10">
    <property type="entry name" value="Winged helix-like DNA-binding domain superfamily/Winged helix DNA-binding domain"/>
    <property type="match status" value="1"/>
</dbReference>
<dbReference type="SUPFAM" id="SSF88659">
    <property type="entry name" value="Sigma3 and sigma4 domains of RNA polymerase sigma factors"/>
    <property type="match status" value="1"/>
</dbReference>
<dbReference type="InterPro" id="IPR011047">
    <property type="entry name" value="Quinoprotein_ADH-like_sf"/>
</dbReference>
<gene>
    <name evidence="6" type="ORF">R5W23_004290</name>
</gene>
<dbReference type="InterPro" id="IPR015943">
    <property type="entry name" value="WD40/YVTN_repeat-like_dom_sf"/>
</dbReference>
<dbReference type="PROSITE" id="PS50294">
    <property type="entry name" value="WD_REPEATS_REGION"/>
    <property type="match status" value="1"/>
</dbReference>
<sequence>MLDPRTGTALYRAAASRAAPGGATADRALLERFARDHDPGAFTELLARHGPTVWAVCRRATRTEADAEDAFQATFLVLARRAARVRKAASVGSWLYGVATRIGRKARARADRAPDPARLMSPSPAPPPDAGLSWSEVRAALDEELAQLPDDLRAVVLLCYFQGLTQDETAAQLGWTARTVKARVARARGLLRARLTRRGIELAAALAVPLLTADAGATVPPHLRTALASFATDMTRGARTGPRLPPSVVALARTEVSTVKMIRLVALCATAAGLMAAGMLSGRPPTSPTGSASAAAPVAAPPAPEPPPKIPAAGVRIGTTEFRQVGWHSRVFFANDGKTLVTAGEGAVVRFWDIEHGKTTHEIQLKGLYNDAAATPSGDLLAVVGTHWPKGKDQDSECVLWLIDTPRRTVRHTVALPPRLGGNSQKVALSADGRRAVVEQEGDVQVIDTKSGEELMRHKDRINAGTLAVSRDGKRIAFGRHDLYLWEWESGEEPRKLASRSVTGVETAGFAPDGKTLLAVTDGGLVAAFDVTTGQRVRTLDLGGPPWKWSFSPDGRTLAVVCAEQAKNRARGRAVVLWDPITGTEVGRFPVGQTEAKHVSWSADGARLAAVTDYRLWVWDVKTGKPIGPSSPGHEGHVSGLAFGPDGRLFSASDDHTIRSWSPTTGKPELELIHDSWVRGVAVSPDGALVAGSALLNDLRIWDAKTGAEQFRLLGNGRLGGTRRVQFTPDGRRLVAWGDDMYLRVWSARNGKLVSEHRTVPDGLTEAQLDDPWQQRFMFGRVPADISSDCSTFALPRQKNVKIFDVSTGKERAKFEIAPNGGVTALALSPNGKLLAANARGDGSETHLPDGRTQYTAASENRTSLWDVTTQKVVWKATSLGSETDGLAFSPDGKLLAEVTMYEKDYVVRVRETASGKELGRIALPTGGSHVAFDRTGRRLAVANWDTTATVYDLDTALKPVALK</sequence>
<dbReference type="PANTHER" id="PTHR19879">
    <property type="entry name" value="TRANSCRIPTION INITIATION FACTOR TFIID"/>
    <property type="match status" value="1"/>
</dbReference>
<dbReference type="InterPro" id="IPR014284">
    <property type="entry name" value="RNA_pol_sigma-70_dom"/>
</dbReference>
<keyword evidence="7" id="KW-1185">Reference proteome</keyword>
<dbReference type="NCBIfam" id="TIGR02937">
    <property type="entry name" value="sigma70-ECF"/>
    <property type="match status" value="1"/>
</dbReference>
<feature type="repeat" description="WD" evidence="1">
    <location>
        <begin position="631"/>
        <end position="671"/>
    </location>
</feature>
<evidence type="ECO:0000259" key="3">
    <source>
        <dbReference type="Pfam" id="PF04542"/>
    </source>
</evidence>
<dbReference type="PROSITE" id="PS50082">
    <property type="entry name" value="WD_REPEATS_2"/>
    <property type="match status" value="4"/>
</dbReference>
<feature type="repeat" description="WD" evidence="1">
    <location>
        <begin position="725"/>
        <end position="756"/>
    </location>
</feature>
<feature type="repeat" description="WD" evidence="1">
    <location>
        <begin position="674"/>
        <end position="712"/>
    </location>
</feature>
<feature type="domain" description="Pyrrolo-quinoline quinone repeat" evidence="5">
    <location>
        <begin position="326"/>
        <end position="539"/>
    </location>
</feature>
<evidence type="ECO:0000259" key="5">
    <source>
        <dbReference type="Pfam" id="PF13360"/>
    </source>
</evidence>
<feature type="domain" description="RNA polymerase sigma-70 region 2" evidence="3">
    <location>
        <begin position="46"/>
        <end position="111"/>
    </location>
</feature>
<dbReference type="Gene3D" id="2.130.10.10">
    <property type="entry name" value="YVTN repeat-like/Quinoprotein amine dehydrogenase"/>
    <property type="match status" value="4"/>
</dbReference>
<dbReference type="Proteomes" id="UP001272242">
    <property type="component" value="Unassembled WGS sequence"/>
</dbReference>
<proteinExistence type="predicted"/>
<dbReference type="InterPro" id="IPR001680">
    <property type="entry name" value="WD40_rpt"/>
</dbReference>
<dbReference type="Gene3D" id="1.10.1740.10">
    <property type="match status" value="1"/>
</dbReference>
<dbReference type="Pfam" id="PF08281">
    <property type="entry name" value="Sigma70_r4_2"/>
    <property type="match status" value="1"/>
</dbReference>
<dbReference type="InterPro" id="IPR002372">
    <property type="entry name" value="PQQ_rpt_dom"/>
</dbReference>
<evidence type="ECO:0000259" key="4">
    <source>
        <dbReference type="Pfam" id="PF08281"/>
    </source>
</evidence>
<dbReference type="InterPro" id="IPR013325">
    <property type="entry name" value="RNA_pol_sigma_r2"/>
</dbReference>
<dbReference type="SUPFAM" id="SSF50998">
    <property type="entry name" value="Quinoprotein alcohol dehydrogenase-like"/>
    <property type="match status" value="1"/>
</dbReference>
<dbReference type="SMART" id="SM00320">
    <property type="entry name" value="WD40"/>
    <property type="match status" value="9"/>
</dbReference>
<dbReference type="Pfam" id="PF13360">
    <property type="entry name" value="PQQ_2"/>
    <property type="match status" value="1"/>
</dbReference>
<name>A0ABU5FAE7_9BACT</name>
<reference evidence="7" key="1">
    <citation type="journal article" date="2023" name="Mar. Drugs">
        <title>Gemmata algarum, a Novel Planctomycete Isolated from an Algal Mat, Displays Antimicrobial Activity.</title>
        <authorList>
            <person name="Kumar G."/>
            <person name="Kallscheuer N."/>
            <person name="Kashif M."/>
            <person name="Ahamad S."/>
            <person name="Jagadeeshwari U."/>
            <person name="Pannikurungottu S."/>
            <person name="Haufschild T."/>
            <person name="Kabuu M."/>
            <person name="Sasikala C."/>
            <person name="Jogler C."/>
            <person name="Ramana C."/>
        </authorList>
    </citation>
    <scope>NUCLEOTIDE SEQUENCE [LARGE SCALE GENOMIC DNA]</scope>
    <source>
        <strain evidence="7">JC673</strain>
    </source>
</reference>
<dbReference type="InterPro" id="IPR013324">
    <property type="entry name" value="RNA_pol_sigma_r3/r4-like"/>
</dbReference>
<dbReference type="PANTHER" id="PTHR19879:SF9">
    <property type="entry name" value="TRANSCRIPTION INITIATION FACTOR TFIID SUBUNIT 5"/>
    <property type="match status" value="1"/>
</dbReference>
<protein>
    <submittedName>
        <fullName evidence="6">Sigma-70 family RNA polymerase sigma factor</fullName>
    </submittedName>
</protein>
<organism evidence="6 7">
    <name type="scientific">Gemmata algarum</name>
    <dbReference type="NCBI Taxonomy" id="2975278"/>
    <lineage>
        <taxon>Bacteria</taxon>
        <taxon>Pseudomonadati</taxon>
        <taxon>Planctomycetota</taxon>
        <taxon>Planctomycetia</taxon>
        <taxon>Gemmatales</taxon>
        <taxon>Gemmataceae</taxon>
        <taxon>Gemmata</taxon>
    </lineage>
</organism>
<evidence type="ECO:0000313" key="6">
    <source>
        <dbReference type="EMBL" id="MDY3562811.1"/>
    </source>
</evidence>